<keyword evidence="9" id="KW-1185">Reference proteome</keyword>
<evidence type="ECO:0000313" key="9">
    <source>
        <dbReference type="Proteomes" id="UP000230750"/>
    </source>
</evidence>
<evidence type="ECO:0000256" key="2">
    <source>
        <dbReference type="ARBA" id="ARBA00007732"/>
    </source>
</evidence>
<comment type="similarity">
    <text evidence="2">Belongs to the ERF4 family.</text>
</comment>
<dbReference type="OrthoDB" id="2190159at2759"/>
<evidence type="ECO:0000313" key="8">
    <source>
        <dbReference type="EMBL" id="PIK55864.1"/>
    </source>
</evidence>
<dbReference type="Proteomes" id="UP000230750">
    <property type="component" value="Unassembled WGS sequence"/>
</dbReference>
<evidence type="ECO:0000256" key="3">
    <source>
        <dbReference type="ARBA" id="ARBA00011396"/>
    </source>
</evidence>
<evidence type="ECO:0000259" key="7">
    <source>
        <dbReference type="Pfam" id="PF10256"/>
    </source>
</evidence>
<dbReference type="Pfam" id="PF10256">
    <property type="entry name" value="Erf4"/>
    <property type="match status" value="1"/>
</dbReference>
<dbReference type="PANTHER" id="PTHR13254:SF0">
    <property type="entry name" value="GOLGIN SUBFAMILY A MEMBER 7_ERF4 DOMAIN-CONTAINING PROTEIN"/>
    <property type="match status" value="1"/>
</dbReference>
<dbReference type="InterPro" id="IPR051371">
    <property type="entry name" value="Ras_palmitoyltransferase"/>
</dbReference>
<keyword evidence="6" id="KW-0472">Membrane</keyword>
<comment type="subcellular location">
    <subcellularLocation>
        <location evidence="1">Endoplasmic reticulum membrane</location>
        <topology evidence="1">Peripheral membrane protein</topology>
    </subcellularLocation>
</comment>
<evidence type="ECO:0000256" key="4">
    <source>
        <dbReference type="ARBA" id="ARBA00018463"/>
    </source>
</evidence>
<comment type="caution">
    <text evidence="8">The sequence shown here is derived from an EMBL/GenBank/DDBJ whole genome shotgun (WGS) entry which is preliminary data.</text>
</comment>
<dbReference type="InterPro" id="IPR019383">
    <property type="entry name" value="Golgin_A_7/ERF4"/>
</dbReference>
<dbReference type="GO" id="GO:0005789">
    <property type="term" value="C:endoplasmic reticulum membrane"/>
    <property type="evidence" value="ECO:0007669"/>
    <property type="project" value="UniProtKB-SubCell"/>
</dbReference>
<organism evidence="8 9">
    <name type="scientific">Stichopus japonicus</name>
    <name type="common">Sea cucumber</name>
    <dbReference type="NCBI Taxonomy" id="307972"/>
    <lineage>
        <taxon>Eukaryota</taxon>
        <taxon>Metazoa</taxon>
        <taxon>Echinodermata</taxon>
        <taxon>Eleutherozoa</taxon>
        <taxon>Echinozoa</taxon>
        <taxon>Holothuroidea</taxon>
        <taxon>Aspidochirotacea</taxon>
        <taxon>Aspidochirotida</taxon>
        <taxon>Stichopodidae</taxon>
        <taxon>Apostichopus</taxon>
    </lineage>
</organism>
<dbReference type="EMBL" id="MRZV01000197">
    <property type="protein sequence ID" value="PIK55864.1"/>
    <property type="molecule type" value="Genomic_DNA"/>
</dbReference>
<evidence type="ECO:0000256" key="6">
    <source>
        <dbReference type="ARBA" id="ARBA00023136"/>
    </source>
</evidence>
<comment type="subunit">
    <text evidence="3">Interacts with ERF2.</text>
</comment>
<gene>
    <name evidence="8" type="ORF">BSL78_07198</name>
</gene>
<dbReference type="GO" id="GO:0002178">
    <property type="term" value="C:palmitoyltransferase complex"/>
    <property type="evidence" value="ECO:0007669"/>
    <property type="project" value="TreeGrafter"/>
</dbReference>
<accession>A0A2G8L6I4</accession>
<keyword evidence="5" id="KW-0256">Endoplasmic reticulum</keyword>
<evidence type="ECO:0000256" key="1">
    <source>
        <dbReference type="ARBA" id="ARBA00004406"/>
    </source>
</evidence>
<dbReference type="STRING" id="307972.A0A2G8L6I4"/>
<dbReference type="AlphaFoldDB" id="A0A2G8L6I4"/>
<name>A0A2G8L6I4_STIJA</name>
<feature type="domain" description="Golgin subfamily A member 7/ERF4" evidence="7">
    <location>
        <begin position="63"/>
        <end position="174"/>
    </location>
</feature>
<protein>
    <recommendedName>
        <fullName evidence="4">Ras modification protein ERF4</fullName>
    </recommendedName>
</protein>
<dbReference type="GO" id="GO:0006612">
    <property type="term" value="P:protein targeting to membrane"/>
    <property type="evidence" value="ECO:0007669"/>
    <property type="project" value="TreeGrafter"/>
</dbReference>
<reference evidence="8 9" key="1">
    <citation type="journal article" date="2017" name="PLoS Biol.">
        <title>The sea cucumber genome provides insights into morphological evolution and visceral regeneration.</title>
        <authorList>
            <person name="Zhang X."/>
            <person name="Sun L."/>
            <person name="Yuan J."/>
            <person name="Sun Y."/>
            <person name="Gao Y."/>
            <person name="Zhang L."/>
            <person name="Li S."/>
            <person name="Dai H."/>
            <person name="Hamel J.F."/>
            <person name="Liu C."/>
            <person name="Yu Y."/>
            <person name="Liu S."/>
            <person name="Lin W."/>
            <person name="Guo K."/>
            <person name="Jin S."/>
            <person name="Xu P."/>
            <person name="Storey K.B."/>
            <person name="Huan P."/>
            <person name="Zhang T."/>
            <person name="Zhou Y."/>
            <person name="Zhang J."/>
            <person name="Lin C."/>
            <person name="Li X."/>
            <person name="Xing L."/>
            <person name="Huo D."/>
            <person name="Sun M."/>
            <person name="Wang L."/>
            <person name="Mercier A."/>
            <person name="Li F."/>
            <person name="Yang H."/>
            <person name="Xiang J."/>
        </authorList>
    </citation>
    <scope>NUCLEOTIDE SEQUENCE [LARGE SCALE GENOMIC DNA]</scope>
    <source>
        <strain evidence="8">Shaxun</strain>
        <tissue evidence="8">Muscle</tissue>
    </source>
</reference>
<proteinExistence type="inferred from homology"/>
<dbReference type="PANTHER" id="PTHR13254">
    <property type="entry name" value="GOLGI AUTOANTIGEN, GOLGIN SUBFAMILY A, 7"/>
    <property type="match status" value="1"/>
</dbReference>
<evidence type="ECO:0000256" key="5">
    <source>
        <dbReference type="ARBA" id="ARBA00022824"/>
    </source>
</evidence>
<sequence>MTVKCPSLEHLIQKQVGYYLLHFSYYIQISGNVIRIKHSLFVSWFQEIMDHVTTQQPQAIAKVFIQRDYSDGTAVKFQTKLPADIHDRVDSDTFERFVEKINQYYAEAEGIGCSTYLQGCFACLTAHTALLCMQTQYDKNLKRCTEYIKEQNIGIFLPKGLKVIDPFERGLRVVSF</sequence>